<dbReference type="PROSITE" id="PS00061">
    <property type="entry name" value="ADH_SHORT"/>
    <property type="match status" value="1"/>
</dbReference>
<dbReference type="SUPFAM" id="SSF51735">
    <property type="entry name" value="NAD(P)-binding Rossmann-fold domains"/>
    <property type="match status" value="1"/>
</dbReference>
<name>A0A2M8PB64_9CHLR</name>
<evidence type="ECO:0000256" key="10">
    <source>
        <dbReference type="ARBA" id="ARBA00048508"/>
    </source>
</evidence>
<dbReference type="InterPro" id="IPR036291">
    <property type="entry name" value="NAD(P)-bd_dom_sf"/>
</dbReference>
<evidence type="ECO:0000256" key="3">
    <source>
        <dbReference type="ARBA" id="ARBA00012948"/>
    </source>
</evidence>
<evidence type="ECO:0000313" key="16">
    <source>
        <dbReference type="Proteomes" id="UP000229681"/>
    </source>
</evidence>
<comment type="subunit">
    <text evidence="13">Homotetramer.</text>
</comment>
<dbReference type="AlphaFoldDB" id="A0A2M8PB64"/>
<organism evidence="15 16">
    <name type="scientific">Candidatus Thermofonsia Clade 1 bacterium</name>
    <dbReference type="NCBI Taxonomy" id="2364210"/>
    <lineage>
        <taxon>Bacteria</taxon>
        <taxon>Bacillati</taxon>
        <taxon>Chloroflexota</taxon>
        <taxon>Candidatus Thermofontia</taxon>
        <taxon>Candidatus Thermofonsia Clade 1</taxon>
    </lineage>
</organism>
<dbReference type="NCBIfam" id="NF047420">
    <property type="entry name" value="EF_P_mod_YmfI"/>
    <property type="match status" value="1"/>
</dbReference>
<evidence type="ECO:0000256" key="8">
    <source>
        <dbReference type="ARBA" id="ARBA00023098"/>
    </source>
</evidence>
<dbReference type="Gene3D" id="3.40.50.720">
    <property type="entry name" value="NAD(P)-binding Rossmann-like Domain"/>
    <property type="match status" value="1"/>
</dbReference>
<dbReference type="PRINTS" id="PR00081">
    <property type="entry name" value="GDHRDH"/>
</dbReference>
<dbReference type="InterPro" id="IPR011284">
    <property type="entry name" value="3oxo_ACP_reduc"/>
</dbReference>
<evidence type="ECO:0000256" key="13">
    <source>
        <dbReference type="RuleBase" id="RU366074"/>
    </source>
</evidence>
<dbReference type="CDD" id="cd05333">
    <property type="entry name" value="BKR_SDR_c"/>
    <property type="match status" value="1"/>
</dbReference>
<dbReference type="GO" id="GO:0051287">
    <property type="term" value="F:NAD binding"/>
    <property type="evidence" value="ECO:0007669"/>
    <property type="project" value="UniProtKB-UniRule"/>
</dbReference>
<evidence type="ECO:0000256" key="7">
    <source>
        <dbReference type="ARBA" id="ARBA00023002"/>
    </source>
</evidence>
<dbReference type="SMART" id="SM00822">
    <property type="entry name" value="PKS_KR"/>
    <property type="match status" value="1"/>
</dbReference>
<dbReference type="PANTHER" id="PTHR42879">
    <property type="entry name" value="3-OXOACYL-(ACYL-CARRIER-PROTEIN) REDUCTASE"/>
    <property type="match status" value="1"/>
</dbReference>
<feature type="binding site" evidence="12">
    <location>
        <begin position="13"/>
        <end position="16"/>
    </location>
    <ligand>
        <name>NADP(+)</name>
        <dbReference type="ChEBI" id="CHEBI:58349"/>
    </ligand>
</feature>
<dbReference type="Proteomes" id="UP000229681">
    <property type="component" value="Unassembled WGS sequence"/>
</dbReference>
<evidence type="ECO:0000256" key="4">
    <source>
        <dbReference type="ARBA" id="ARBA00022516"/>
    </source>
</evidence>
<evidence type="ECO:0000256" key="2">
    <source>
        <dbReference type="ARBA" id="ARBA00006484"/>
    </source>
</evidence>
<keyword evidence="8 13" id="KW-0443">Lipid metabolism</keyword>
<dbReference type="InterPro" id="IPR050259">
    <property type="entry name" value="SDR"/>
</dbReference>
<dbReference type="EMBL" id="PGTM01000269">
    <property type="protein sequence ID" value="PJF34796.1"/>
    <property type="molecule type" value="Genomic_DNA"/>
</dbReference>
<dbReference type="NCBIfam" id="NF009466">
    <property type="entry name" value="PRK12826.1-2"/>
    <property type="match status" value="1"/>
</dbReference>
<gene>
    <name evidence="15" type="primary">fabG</name>
    <name evidence="15" type="ORF">CUN49_13850</name>
</gene>
<evidence type="ECO:0000256" key="12">
    <source>
        <dbReference type="PIRSR" id="PIRSR611284-2"/>
    </source>
</evidence>
<comment type="caution">
    <text evidence="15">The sequence shown here is derived from an EMBL/GenBank/DDBJ whole genome shotgun (WGS) entry which is preliminary data.</text>
</comment>
<dbReference type="Pfam" id="PF13561">
    <property type="entry name" value="adh_short_C2"/>
    <property type="match status" value="1"/>
</dbReference>
<dbReference type="GO" id="GO:0006633">
    <property type="term" value="P:fatty acid biosynthetic process"/>
    <property type="evidence" value="ECO:0007669"/>
    <property type="project" value="UniProtKB-UniPathway"/>
</dbReference>
<dbReference type="InterPro" id="IPR057326">
    <property type="entry name" value="KR_dom"/>
</dbReference>
<feature type="binding site" evidence="12">
    <location>
        <position position="189"/>
    </location>
    <ligand>
        <name>NADP(+)</name>
        <dbReference type="ChEBI" id="CHEBI:58349"/>
    </ligand>
</feature>
<evidence type="ECO:0000313" key="15">
    <source>
        <dbReference type="EMBL" id="PJF34796.1"/>
    </source>
</evidence>
<dbReference type="PANTHER" id="PTHR42879:SF2">
    <property type="entry name" value="3-OXOACYL-[ACYL-CARRIER-PROTEIN] REDUCTASE FABG"/>
    <property type="match status" value="1"/>
</dbReference>
<keyword evidence="4 13" id="KW-0444">Lipid biosynthesis</keyword>
<dbReference type="InterPro" id="IPR002347">
    <property type="entry name" value="SDR_fam"/>
</dbReference>
<dbReference type="FunFam" id="3.40.50.720:FF:000037">
    <property type="entry name" value="3-oxoacyl-[acyl-carrier-protein] reductase FabG"/>
    <property type="match status" value="1"/>
</dbReference>
<proteinExistence type="inferred from homology"/>
<comment type="function">
    <text evidence="13">Catalyzes the NADPH-dependent reduction of beta-ketoacyl-ACP substrates to beta-hydroxyacyl-ACP products, the first reductive step in the elongation cycle of fatty acid biosynthesis.</text>
</comment>
<keyword evidence="6 12" id="KW-0521">NADP</keyword>
<feature type="domain" description="Ketoreductase" evidence="14">
    <location>
        <begin position="7"/>
        <end position="192"/>
    </location>
</feature>
<feature type="binding site" evidence="12">
    <location>
        <position position="91"/>
    </location>
    <ligand>
        <name>NADP(+)</name>
        <dbReference type="ChEBI" id="CHEBI:58349"/>
    </ligand>
</feature>
<feature type="active site" description="Proton acceptor" evidence="11">
    <location>
        <position position="156"/>
    </location>
</feature>
<evidence type="ECO:0000256" key="5">
    <source>
        <dbReference type="ARBA" id="ARBA00022832"/>
    </source>
</evidence>
<comment type="catalytic activity">
    <reaction evidence="10 13">
        <text>a (3R)-hydroxyacyl-[ACP] + NADP(+) = a 3-oxoacyl-[ACP] + NADPH + H(+)</text>
        <dbReference type="Rhea" id="RHEA:17397"/>
        <dbReference type="Rhea" id="RHEA-COMP:9916"/>
        <dbReference type="Rhea" id="RHEA-COMP:9945"/>
        <dbReference type="ChEBI" id="CHEBI:15378"/>
        <dbReference type="ChEBI" id="CHEBI:57783"/>
        <dbReference type="ChEBI" id="CHEBI:58349"/>
        <dbReference type="ChEBI" id="CHEBI:78776"/>
        <dbReference type="ChEBI" id="CHEBI:78827"/>
        <dbReference type="EC" id="1.1.1.100"/>
    </reaction>
</comment>
<dbReference type="UniPathway" id="UPA00094"/>
<evidence type="ECO:0000259" key="14">
    <source>
        <dbReference type="SMART" id="SM00822"/>
    </source>
</evidence>
<protein>
    <recommendedName>
        <fullName evidence="3 13">3-oxoacyl-[acyl-carrier-protein] reductase</fullName>
        <ecNumber evidence="3 13">1.1.1.100</ecNumber>
    </recommendedName>
</protein>
<dbReference type="InterPro" id="IPR020904">
    <property type="entry name" value="Sc_DH/Rdtase_CS"/>
</dbReference>
<evidence type="ECO:0000256" key="1">
    <source>
        <dbReference type="ARBA" id="ARBA00005194"/>
    </source>
</evidence>
<dbReference type="NCBIfam" id="TIGR01830">
    <property type="entry name" value="3oxo_ACP_reduc"/>
    <property type="match status" value="1"/>
</dbReference>
<keyword evidence="7 13" id="KW-0560">Oxidoreductase</keyword>
<dbReference type="PRINTS" id="PR00080">
    <property type="entry name" value="SDRFAMILY"/>
</dbReference>
<dbReference type="GO" id="GO:0004316">
    <property type="term" value="F:3-oxoacyl-[acyl-carrier-protein] reductase (NADPH) activity"/>
    <property type="evidence" value="ECO:0007669"/>
    <property type="project" value="UniProtKB-UniRule"/>
</dbReference>
<reference evidence="15 16" key="1">
    <citation type="submission" date="2017-11" db="EMBL/GenBank/DDBJ databases">
        <title>Evolution of Phototrophy in the Chloroflexi Phylum Driven by Horizontal Gene Transfer.</title>
        <authorList>
            <person name="Ward L.M."/>
            <person name="Hemp J."/>
            <person name="Shih P.M."/>
            <person name="Mcglynn S.E."/>
            <person name="Fischer W."/>
        </authorList>
    </citation>
    <scope>NUCLEOTIDE SEQUENCE [LARGE SCALE GENOMIC DNA]</scope>
    <source>
        <strain evidence="15">JP3_13</strain>
    </source>
</reference>
<evidence type="ECO:0000256" key="11">
    <source>
        <dbReference type="PIRSR" id="PIRSR611284-1"/>
    </source>
</evidence>
<keyword evidence="9 13" id="KW-0275">Fatty acid biosynthesis</keyword>
<comment type="similarity">
    <text evidence="2 13">Belongs to the short-chain dehydrogenases/reductases (SDR) family.</text>
</comment>
<feature type="binding site" evidence="12">
    <location>
        <begin position="156"/>
        <end position="160"/>
    </location>
    <ligand>
        <name>NADP(+)</name>
        <dbReference type="ChEBI" id="CHEBI:58349"/>
    </ligand>
</feature>
<comment type="pathway">
    <text evidence="1 13">Lipid metabolism; fatty acid biosynthesis.</text>
</comment>
<dbReference type="NCBIfam" id="NF005559">
    <property type="entry name" value="PRK07231.1"/>
    <property type="match status" value="1"/>
</dbReference>
<dbReference type="EC" id="1.1.1.100" evidence="3 13"/>
<accession>A0A2M8PB64</accession>
<sequence length="248" mass="25813">MSNLAGRVAVVTGASRGIGRAIALELARRGAAVVINYNRSAEAAEQVVAAIQSAGGRALAVQADVSQAAQAEALIRAAQTQFGKLDILVNNAGVTRDGLLLSMKEEDWDSVLTTNLKSAWSCSKAAVRGMIRQRSGRIVNITSVVGISGQAGQTNYSASKAGLIGFTKALAREVASRGITVNAVAPGFITTDMTANLSAELMAEIRERIPLARYGTPEDVAYAVAFLVSDEASYITGQVLTIDGGLIM</sequence>
<evidence type="ECO:0000256" key="9">
    <source>
        <dbReference type="ARBA" id="ARBA00023160"/>
    </source>
</evidence>
<keyword evidence="5 13" id="KW-0276">Fatty acid metabolism</keyword>
<evidence type="ECO:0000256" key="6">
    <source>
        <dbReference type="ARBA" id="ARBA00022857"/>
    </source>
</evidence>